<dbReference type="GO" id="GO:0005737">
    <property type="term" value="C:cytoplasm"/>
    <property type="evidence" value="ECO:0007669"/>
    <property type="project" value="TreeGrafter"/>
</dbReference>
<dbReference type="SMART" id="SM00369">
    <property type="entry name" value="LRR_TYP"/>
    <property type="match status" value="6"/>
</dbReference>
<feature type="domain" description="Roc" evidence="4">
    <location>
        <begin position="339"/>
        <end position="566"/>
    </location>
</feature>
<dbReference type="Gene3D" id="3.80.10.10">
    <property type="entry name" value="Ribonuclease Inhibitor"/>
    <property type="match status" value="2"/>
</dbReference>
<evidence type="ECO:0000259" key="4">
    <source>
        <dbReference type="PROSITE" id="PS51424"/>
    </source>
</evidence>
<gene>
    <name evidence="5" type="ORF">GSLYS_00006075001</name>
</gene>
<dbReference type="SMART" id="SM00364">
    <property type="entry name" value="LRR_BAC"/>
    <property type="match status" value="6"/>
</dbReference>
<dbReference type="Proteomes" id="UP001497497">
    <property type="component" value="Unassembled WGS sequence"/>
</dbReference>
<dbReference type="PROSITE" id="PS51424">
    <property type="entry name" value="ROC"/>
    <property type="match status" value="1"/>
</dbReference>
<proteinExistence type="predicted"/>
<evidence type="ECO:0000256" key="3">
    <source>
        <dbReference type="ARBA" id="ARBA00022741"/>
    </source>
</evidence>
<dbReference type="SUPFAM" id="SSF52058">
    <property type="entry name" value="L domain-like"/>
    <property type="match status" value="1"/>
</dbReference>
<dbReference type="Gene3D" id="3.40.50.300">
    <property type="entry name" value="P-loop containing nucleotide triphosphate hydrolases"/>
    <property type="match status" value="1"/>
</dbReference>
<keyword evidence="3" id="KW-0547">Nucleotide-binding</keyword>
<accession>A0AAV2HDQ3</accession>
<dbReference type="EMBL" id="CAXITT010000103">
    <property type="protein sequence ID" value="CAL1531996.1"/>
    <property type="molecule type" value="Genomic_DNA"/>
</dbReference>
<dbReference type="InterPro" id="IPR032675">
    <property type="entry name" value="LRR_dom_sf"/>
</dbReference>
<dbReference type="InterPro" id="IPR003591">
    <property type="entry name" value="Leu-rich_rpt_typical-subtyp"/>
</dbReference>
<name>A0AAV2HDQ3_LYMST</name>
<dbReference type="Pfam" id="PF08477">
    <property type="entry name" value="Roc"/>
    <property type="match status" value="1"/>
</dbReference>
<keyword evidence="1" id="KW-0433">Leucine-rich repeat</keyword>
<reference evidence="5 6" key="1">
    <citation type="submission" date="2024-04" db="EMBL/GenBank/DDBJ databases">
        <authorList>
            <consortium name="Genoscope - CEA"/>
            <person name="William W."/>
        </authorList>
    </citation>
    <scope>NUCLEOTIDE SEQUENCE [LARGE SCALE GENOMIC DNA]</scope>
</reference>
<dbReference type="PRINTS" id="PR00449">
    <property type="entry name" value="RASTRNSFRMNG"/>
</dbReference>
<keyword evidence="6" id="KW-1185">Reference proteome</keyword>
<dbReference type="GO" id="GO:0000166">
    <property type="term" value="F:nucleotide binding"/>
    <property type="evidence" value="ECO:0007669"/>
    <property type="project" value="UniProtKB-KW"/>
</dbReference>
<comment type="caution">
    <text evidence="5">The sequence shown here is derived from an EMBL/GenBank/DDBJ whole genome shotgun (WGS) entry which is preliminary data.</text>
</comment>
<dbReference type="SUPFAM" id="SSF52540">
    <property type="entry name" value="P-loop containing nucleoside triphosphate hydrolases"/>
    <property type="match status" value="1"/>
</dbReference>
<evidence type="ECO:0000313" key="6">
    <source>
        <dbReference type="Proteomes" id="UP001497497"/>
    </source>
</evidence>
<dbReference type="AlphaFoldDB" id="A0AAV2HDQ3"/>
<dbReference type="SMART" id="SM00365">
    <property type="entry name" value="LRR_SD22"/>
    <property type="match status" value="3"/>
</dbReference>
<dbReference type="GO" id="GO:0009966">
    <property type="term" value="P:regulation of signal transduction"/>
    <property type="evidence" value="ECO:0007669"/>
    <property type="project" value="UniProtKB-ARBA"/>
</dbReference>
<dbReference type="PANTHER" id="PTHR48051:SF1">
    <property type="entry name" value="RAS SUPPRESSOR PROTEIN 1"/>
    <property type="match status" value="1"/>
</dbReference>
<dbReference type="Pfam" id="PF13855">
    <property type="entry name" value="LRR_8"/>
    <property type="match status" value="1"/>
</dbReference>
<evidence type="ECO:0000256" key="2">
    <source>
        <dbReference type="ARBA" id="ARBA00022737"/>
    </source>
</evidence>
<organism evidence="5 6">
    <name type="scientific">Lymnaea stagnalis</name>
    <name type="common">Great pond snail</name>
    <name type="synonym">Helix stagnalis</name>
    <dbReference type="NCBI Taxonomy" id="6523"/>
    <lineage>
        <taxon>Eukaryota</taxon>
        <taxon>Metazoa</taxon>
        <taxon>Spiralia</taxon>
        <taxon>Lophotrochozoa</taxon>
        <taxon>Mollusca</taxon>
        <taxon>Gastropoda</taxon>
        <taxon>Heterobranchia</taxon>
        <taxon>Euthyneura</taxon>
        <taxon>Panpulmonata</taxon>
        <taxon>Hygrophila</taxon>
        <taxon>Lymnaeoidea</taxon>
        <taxon>Lymnaeidae</taxon>
        <taxon>Lymnaea</taxon>
    </lineage>
</organism>
<dbReference type="PANTHER" id="PTHR48051">
    <property type="match status" value="1"/>
</dbReference>
<keyword evidence="2" id="KW-0677">Repeat</keyword>
<evidence type="ECO:0000256" key="1">
    <source>
        <dbReference type="ARBA" id="ARBA00022614"/>
    </source>
</evidence>
<protein>
    <recommendedName>
        <fullName evidence="4">Roc domain-containing protein</fullName>
    </recommendedName>
</protein>
<dbReference type="PROSITE" id="PS51450">
    <property type="entry name" value="LRR"/>
    <property type="match status" value="3"/>
</dbReference>
<sequence>MTTHPKRRQRIAVPYDGPYGLGPVSHVGYQGARHLQPERLPSDGREDVVAIRIIDLSSETLANVKVISSTIKRLVAANLHLRVVPEDLLLNLVHLTKLDLSNNELGDNSLPDSLKSLTQLLEIRLSNNRLTKLPVCVRKLKNLTRLDLSDNQIESAAGLDKLRKLQILVYELTSLIKEISALKRLEILRCSGNKIREIPRDIRMLRSLVDLDLSANQISALPTDIFLLPNIDVLNVSQNEVTKVPTYKVRHQDRRWISSVDLSDNKLTTFPGQLLLTSSKLDISGNRIKTLPYNAIKKLDADIGQQLLMDDNPVAYPPADVCFSGLKNIIAFFQESLSEVKVYQGVKVLVVGPHQSGKTSMVQTLVDQQTRMAEDTQDTSAGIDTFSVTFDLDELEDGKPGKSLEMNIWDFCGHPFYMYPHYVFFEHPTITLLTFNMAEFSPAVFGQQLGRWVDWMIAKTNHVVVILVGTQSDLIGQDRLSQVTTEVREEMASHIDRIKGVIRSRIAAIEERPHISPTLSEQLKAYRKLEQQAKFTIYPEVISTSSKKNQGFDRLRQAIESLSEDKSLFPNVMRVVPTFWLDVHQYIEDRGNAMVIPVLKFETFEEEVTSRFGMKHLVKSIAEYLHETGQILWFQRVESLKGIVCIRPSWLFDVFRLLLRHDFEHASQGQVESSRSLTNVKFERLKKETMSDGVLDRDLVRSILAPLLPFEQPSLATEVMLLLTDGFELGYSIIKRQRDSVYSLLSDRDTEGKVNLSKVLVPWLRRNGEPSEFTHAWESIEDHQRVGAYFKFPNYFPPGLFEIVCVRSHGEKHRLRFLHHWGAGVHAMHLQEAVHVLMTYYDQFVEDAPGSKFTMFKFEVRDDKWDLGERTPISTMWSILLPLLLDLEDLLGTYAGLLVERLTECPLCRQPTFLGEWLTPKETQAMLTRTCDGCQMDVDTAFLVQPREKKRVFIKRKDPSLPQISTHRNTEARSTAPQTTSLILPSIIEE</sequence>
<dbReference type="InterPro" id="IPR001611">
    <property type="entry name" value="Leu-rich_rpt"/>
</dbReference>
<dbReference type="InterPro" id="IPR020859">
    <property type="entry name" value="ROC"/>
</dbReference>
<dbReference type="InterPro" id="IPR050216">
    <property type="entry name" value="LRR_domain-containing"/>
</dbReference>
<dbReference type="InterPro" id="IPR027417">
    <property type="entry name" value="P-loop_NTPase"/>
</dbReference>
<evidence type="ECO:0000313" key="5">
    <source>
        <dbReference type="EMBL" id="CAL1531996.1"/>
    </source>
</evidence>